<name>J3L9R8_ORYBR</name>
<evidence type="ECO:0000313" key="4">
    <source>
        <dbReference type="EnsemblPlants" id="OB02G13850.1"/>
    </source>
</evidence>
<dbReference type="Proteomes" id="UP000006038">
    <property type="component" value="Unassembled WGS sequence"/>
</dbReference>
<dbReference type="Gramene" id="OB02G13850.1">
    <property type="protein sequence ID" value="OB02G13850.1"/>
    <property type="gene ID" value="OB02G13850"/>
</dbReference>
<dbReference type="GO" id="GO:0005524">
    <property type="term" value="F:ATP binding"/>
    <property type="evidence" value="ECO:0007669"/>
    <property type="project" value="UniProtKB-KW"/>
</dbReference>
<proteinExistence type="predicted"/>
<organism evidence="4">
    <name type="scientific">Oryza brachyantha</name>
    <name type="common">malo sina</name>
    <dbReference type="NCBI Taxonomy" id="4533"/>
    <lineage>
        <taxon>Eukaryota</taxon>
        <taxon>Viridiplantae</taxon>
        <taxon>Streptophyta</taxon>
        <taxon>Embryophyta</taxon>
        <taxon>Tracheophyta</taxon>
        <taxon>Spermatophyta</taxon>
        <taxon>Magnoliopsida</taxon>
        <taxon>Liliopsida</taxon>
        <taxon>Poales</taxon>
        <taxon>Poaceae</taxon>
        <taxon>BOP clade</taxon>
        <taxon>Oryzoideae</taxon>
        <taxon>Oryzeae</taxon>
        <taxon>Oryzinae</taxon>
        <taxon>Oryza</taxon>
    </lineage>
</organism>
<protein>
    <recommendedName>
        <fullName evidence="3">Spastin/Vps4 C-terminal domain-containing protein</fullName>
    </recommendedName>
</protein>
<keyword evidence="5" id="KW-1185">Reference proteome</keyword>
<reference evidence="4" key="1">
    <citation type="submission" date="2013-04" db="UniProtKB">
        <authorList>
            <consortium name="EnsemblPlants"/>
        </authorList>
    </citation>
    <scope>IDENTIFICATION</scope>
</reference>
<dbReference type="STRING" id="4533.J3L9R8"/>
<dbReference type="InterPro" id="IPR015415">
    <property type="entry name" value="Spast_Vps4_C"/>
</dbReference>
<sequence length="53" mass="5938">MQELAAKGMAAQITPPPITRTDVDKVLARQKATVSKKDLELYTRFTREFGEEG</sequence>
<evidence type="ECO:0000259" key="3">
    <source>
        <dbReference type="Pfam" id="PF09336"/>
    </source>
</evidence>
<evidence type="ECO:0000313" key="5">
    <source>
        <dbReference type="Proteomes" id="UP000006038"/>
    </source>
</evidence>
<dbReference type="HOGENOM" id="CLU_3071893_0_0_1"/>
<keyword evidence="1" id="KW-0547">Nucleotide-binding</keyword>
<dbReference type="EnsemblPlants" id="OB02G13850.1">
    <property type="protein sequence ID" value="OB02G13850.1"/>
    <property type="gene ID" value="OB02G13850"/>
</dbReference>
<dbReference type="Pfam" id="PF09336">
    <property type="entry name" value="Vps4_C"/>
    <property type="match status" value="1"/>
</dbReference>
<accession>J3L9R8</accession>
<evidence type="ECO:0000256" key="1">
    <source>
        <dbReference type="ARBA" id="ARBA00022741"/>
    </source>
</evidence>
<evidence type="ECO:0000256" key="2">
    <source>
        <dbReference type="ARBA" id="ARBA00022840"/>
    </source>
</evidence>
<dbReference type="AlphaFoldDB" id="J3L9R8"/>
<keyword evidence="2" id="KW-0067">ATP-binding</keyword>
<feature type="domain" description="Spastin/Vps4 C-terminal" evidence="3">
    <location>
        <begin position="10"/>
        <end position="50"/>
    </location>
</feature>
<dbReference type="eggNOG" id="KOG0739">
    <property type="taxonomic scope" value="Eukaryota"/>
</dbReference>